<keyword evidence="3 7" id="KW-0949">S-adenosyl-L-methionine</keyword>
<comment type="function">
    <text evidence="6">Arginine methyltransferase that can both catalyze the formation of omega-N monomethylarginine (MMA) and symmetrical dimethylarginine (sDMA).</text>
</comment>
<dbReference type="InterPro" id="IPR055135">
    <property type="entry name" value="PRMT_dom"/>
</dbReference>
<evidence type="ECO:0000259" key="8">
    <source>
        <dbReference type="Pfam" id="PF22528"/>
    </source>
</evidence>
<dbReference type="InterPro" id="IPR029063">
    <property type="entry name" value="SAM-dependent_MTases_sf"/>
</dbReference>
<dbReference type="InterPro" id="IPR014644">
    <property type="entry name" value="MeTrfase_PRMT7"/>
</dbReference>
<proteinExistence type="inferred from homology"/>
<organism evidence="9 10">
    <name type="scientific">Paralvinella palmiformis</name>
    <dbReference type="NCBI Taxonomy" id="53620"/>
    <lineage>
        <taxon>Eukaryota</taxon>
        <taxon>Metazoa</taxon>
        <taxon>Spiralia</taxon>
        <taxon>Lophotrochozoa</taxon>
        <taxon>Annelida</taxon>
        <taxon>Polychaeta</taxon>
        <taxon>Sedentaria</taxon>
        <taxon>Canalipalpata</taxon>
        <taxon>Terebellida</taxon>
        <taxon>Terebelliformia</taxon>
        <taxon>Alvinellidae</taxon>
        <taxon>Paralvinella</taxon>
    </lineage>
</organism>
<name>A0AAD9IT82_9ANNE</name>
<reference evidence="9" key="1">
    <citation type="journal article" date="2023" name="Mol. Biol. Evol.">
        <title>Third-Generation Sequencing Reveals the Adaptive Role of the Epigenome in Three Deep-Sea Polychaetes.</title>
        <authorList>
            <person name="Perez M."/>
            <person name="Aroh O."/>
            <person name="Sun Y."/>
            <person name="Lan Y."/>
            <person name="Juniper S.K."/>
            <person name="Young C.R."/>
            <person name="Angers B."/>
            <person name="Qian P.Y."/>
        </authorList>
    </citation>
    <scope>NUCLEOTIDE SEQUENCE</scope>
    <source>
        <strain evidence="9">P08H-3</strain>
    </source>
</reference>
<evidence type="ECO:0000256" key="4">
    <source>
        <dbReference type="ARBA" id="ARBA00022737"/>
    </source>
</evidence>
<dbReference type="Pfam" id="PF22528">
    <property type="entry name" value="PRMT_C"/>
    <property type="match status" value="2"/>
</dbReference>
<accession>A0AAD9IT82</accession>
<dbReference type="EC" id="2.1.1.-" evidence="6"/>
<dbReference type="Proteomes" id="UP001208570">
    <property type="component" value="Unassembled WGS sequence"/>
</dbReference>
<gene>
    <name evidence="9" type="ORF">LSH36_1457g00024</name>
</gene>
<dbReference type="FunFam" id="3.40.50.150:FF:000070">
    <property type="entry name" value="Protein arginine N-methyltransferase 7"/>
    <property type="match status" value="1"/>
</dbReference>
<dbReference type="FunFam" id="2.70.160.11:FF:000014">
    <property type="entry name" value="Protein arginine N-methyltransferase 7"/>
    <property type="match status" value="1"/>
</dbReference>
<sequence length="721" mass="81912">MLTGERVLKRLLNKMSTFVQRISPVTGRQEWVMQDINYDYNQEIARAAYADMLHDTERNKKYELALAAAIKKVHSEGQEARVLDIGTGTGLLSMMAVRHNADVVTACEAFTPMYNCAKQVISDNGLTDRINLVPKHSNKLTVGPVWSPSTSHVFMRYFTDGGDMPKRANILVTEVFDTELIGEGALPTFHHAHKHLLEENCVVVPSLANLYIQVVHCDKASKWSRFQPITLPNGADVRPPSKLKKCSGTISVHDLQMELIPQDWFTPITEPVKVFRFDFSGKSPVHFKEHDIKEMKAKVSGQCDAVFMWWDLQMDTLGDIMLSCAPSWAHPDPKHIQWRDHWMQAVYYPQHQLHVEKGDSFVLHSCHDEYSLWFDVASANNSSILSAPDSPTCTCGGHVACSWTRLGMLNDNERNNRYIECLKQVITNETVCLSISDGSLLPLIAAKLGAKKVYTLEVQPMCKSMIGLYLEENNLLDKVTVINKGAEQLTPEDFDNQKVNLVIGEPHFCTTLLPWHNLLFWYSRTEVQEVLVDKPTVLPWITSIKAIVVDFDHLWKIHAPVGNCEGFNLSHFDKVIETASDLTDAYLEPQPLWEYPGKPISDQFDILHLDFSRPLNTIKVIEREGFLPLCTSGTCNGVAVWMDFHLDNTNTIATGLVKPPMIGQNLQWDIHTKQAVHLFKKPIRIEEGESQNWRLKHRVVFKPKSGELDFKFELVQMKQES</sequence>
<dbReference type="Gene3D" id="2.70.160.11">
    <property type="entry name" value="Hnrnp arginine n-methyltransferase1"/>
    <property type="match status" value="2"/>
</dbReference>
<keyword evidence="1 7" id="KW-0489">Methyltransferase</keyword>
<dbReference type="FunFam" id="2.70.160.11:FF:000037">
    <property type="entry name" value="Protein arginine N-methyltransferase 7"/>
    <property type="match status" value="1"/>
</dbReference>
<protein>
    <recommendedName>
        <fullName evidence="6">Protein arginine N-methyltransferase</fullName>
        <ecNumber evidence="6">2.1.1.-</ecNumber>
    </recommendedName>
</protein>
<dbReference type="PROSITE" id="PS51678">
    <property type="entry name" value="SAM_MT_PRMT"/>
    <property type="match status" value="2"/>
</dbReference>
<dbReference type="SUPFAM" id="SSF53335">
    <property type="entry name" value="S-adenosyl-L-methionine-dependent methyltransferases"/>
    <property type="match status" value="2"/>
</dbReference>
<evidence type="ECO:0000313" key="9">
    <source>
        <dbReference type="EMBL" id="KAK2140166.1"/>
    </source>
</evidence>
<comment type="function">
    <text evidence="5">Essential arginine methyltransferase that can both catalyze the formation of omega-N monomethylarginine (MMA) and symmetrical dimethylarginine (sDMA). Specifically mediates the symmetrical dimethylation of arginine residues in the small nuclear ribonucleoproteins SmD1 and SmD3.</text>
</comment>
<dbReference type="FunFam" id="3.40.50.150:FF:000071">
    <property type="entry name" value="Protein arginine N-methyltransferase 7"/>
    <property type="match status" value="1"/>
</dbReference>
<evidence type="ECO:0000256" key="2">
    <source>
        <dbReference type="ARBA" id="ARBA00022679"/>
    </source>
</evidence>
<comment type="similarity">
    <text evidence="6">Belongs to the class I-like SAM-binding methyltransferase superfamily. Protein arginine N-methyltransferase family. PRMT7 subfamily.</text>
</comment>
<evidence type="ECO:0000256" key="1">
    <source>
        <dbReference type="ARBA" id="ARBA00022603"/>
    </source>
</evidence>
<dbReference type="PANTHER" id="PTHR11006">
    <property type="entry name" value="PROTEIN ARGININE N-METHYLTRANSFERASE"/>
    <property type="match status" value="1"/>
</dbReference>
<evidence type="ECO:0000256" key="5">
    <source>
        <dbReference type="ARBA" id="ARBA00025081"/>
    </source>
</evidence>
<comment type="caution">
    <text evidence="9">The sequence shown here is derived from an EMBL/GenBank/DDBJ whole genome shotgun (WGS) entry which is preliminary data.</text>
</comment>
<dbReference type="PANTHER" id="PTHR11006:SF4">
    <property type="entry name" value="PROTEIN ARGININE N-METHYLTRANSFERASE 7"/>
    <property type="match status" value="1"/>
</dbReference>
<evidence type="ECO:0000313" key="10">
    <source>
        <dbReference type="Proteomes" id="UP001208570"/>
    </source>
</evidence>
<evidence type="ECO:0000256" key="7">
    <source>
        <dbReference type="PROSITE-ProRule" id="PRU01015"/>
    </source>
</evidence>
<dbReference type="PIRSF" id="PIRSF036946">
    <property type="entry name" value="Arg_N-mtase"/>
    <property type="match status" value="1"/>
</dbReference>
<dbReference type="AlphaFoldDB" id="A0AAD9IT82"/>
<feature type="domain" description="Protein arginine N-methyltransferase" evidence="8">
    <location>
        <begin position="268"/>
        <end position="364"/>
    </location>
</feature>
<evidence type="ECO:0000256" key="3">
    <source>
        <dbReference type="ARBA" id="ARBA00022691"/>
    </source>
</evidence>
<dbReference type="GO" id="GO:0042054">
    <property type="term" value="F:histone methyltransferase activity"/>
    <property type="evidence" value="ECO:0007669"/>
    <property type="project" value="TreeGrafter"/>
</dbReference>
<evidence type="ECO:0000256" key="6">
    <source>
        <dbReference type="PIRNR" id="PIRNR036946"/>
    </source>
</evidence>
<dbReference type="CDD" id="cd02440">
    <property type="entry name" value="AdoMet_MTases"/>
    <property type="match status" value="1"/>
</dbReference>
<feature type="domain" description="Protein arginine N-methyltransferase" evidence="8">
    <location>
        <begin position="563"/>
        <end position="695"/>
    </location>
</feature>
<dbReference type="GO" id="GO:0016274">
    <property type="term" value="F:protein-arginine N-methyltransferase activity"/>
    <property type="evidence" value="ECO:0007669"/>
    <property type="project" value="InterPro"/>
</dbReference>
<dbReference type="Gene3D" id="3.40.50.150">
    <property type="entry name" value="Vaccinia Virus protein VP39"/>
    <property type="match status" value="2"/>
</dbReference>
<dbReference type="InterPro" id="IPR025799">
    <property type="entry name" value="Arg_MeTrfase"/>
</dbReference>
<keyword evidence="4" id="KW-0677">Repeat</keyword>
<keyword evidence="10" id="KW-1185">Reference proteome</keyword>
<dbReference type="EMBL" id="JAODUP010001457">
    <property type="protein sequence ID" value="KAK2140166.1"/>
    <property type="molecule type" value="Genomic_DNA"/>
</dbReference>
<keyword evidence="2 7" id="KW-0808">Transferase</keyword>
<dbReference type="GO" id="GO:0032259">
    <property type="term" value="P:methylation"/>
    <property type="evidence" value="ECO:0007669"/>
    <property type="project" value="UniProtKB-KW"/>
</dbReference>